<gene>
    <name evidence="1" type="ORF">MVEN_00947500</name>
</gene>
<evidence type="ECO:0000313" key="2">
    <source>
        <dbReference type="Proteomes" id="UP000620124"/>
    </source>
</evidence>
<dbReference type="OrthoDB" id="3068095at2759"/>
<name>A0A8H6YAH5_9AGAR</name>
<protein>
    <submittedName>
        <fullName evidence="1">Uncharacterized protein</fullName>
    </submittedName>
</protein>
<sequence length="161" mass="17792">MQGVLMTNIRGPGFYPNETSQELWERAWSWMDFVYTYRDHLPSVPILEDLHGVYSIFSTAISLFKSDPATSVRIDATPGVRAIVVRSWTLSLQDDGHLAQDPAFATLCRLIERINFSDESGALEEAIEGAGGSMENLAVLGIEHIHCVVNHPGPIDTAGHR</sequence>
<dbReference type="AlphaFoldDB" id="A0A8H6YAH5"/>
<organism evidence="1 2">
    <name type="scientific">Mycena venus</name>
    <dbReference type="NCBI Taxonomy" id="2733690"/>
    <lineage>
        <taxon>Eukaryota</taxon>
        <taxon>Fungi</taxon>
        <taxon>Dikarya</taxon>
        <taxon>Basidiomycota</taxon>
        <taxon>Agaricomycotina</taxon>
        <taxon>Agaricomycetes</taxon>
        <taxon>Agaricomycetidae</taxon>
        <taxon>Agaricales</taxon>
        <taxon>Marasmiineae</taxon>
        <taxon>Mycenaceae</taxon>
        <taxon>Mycena</taxon>
    </lineage>
</organism>
<reference evidence="1" key="1">
    <citation type="submission" date="2020-05" db="EMBL/GenBank/DDBJ databases">
        <title>Mycena genomes resolve the evolution of fungal bioluminescence.</title>
        <authorList>
            <person name="Tsai I.J."/>
        </authorList>
    </citation>
    <scope>NUCLEOTIDE SEQUENCE</scope>
    <source>
        <strain evidence="1">CCC161011</strain>
    </source>
</reference>
<proteinExistence type="predicted"/>
<evidence type="ECO:0000313" key="1">
    <source>
        <dbReference type="EMBL" id="KAF7356168.1"/>
    </source>
</evidence>
<dbReference type="Proteomes" id="UP000620124">
    <property type="component" value="Unassembled WGS sequence"/>
</dbReference>
<comment type="caution">
    <text evidence="1">The sequence shown here is derived from an EMBL/GenBank/DDBJ whole genome shotgun (WGS) entry which is preliminary data.</text>
</comment>
<dbReference type="EMBL" id="JACAZI010000007">
    <property type="protein sequence ID" value="KAF7356168.1"/>
    <property type="molecule type" value="Genomic_DNA"/>
</dbReference>
<keyword evidence="2" id="KW-1185">Reference proteome</keyword>
<accession>A0A8H6YAH5</accession>